<evidence type="ECO:0000256" key="4">
    <source>
        <dbReference type="SAM" id="MobiDB-lite"/>
    </source>
</evidence>
<evidence type="ECO:0000313" key="8">
    <source>
        <dbReference type="Proteomes" id="UP000244880"/>
    </source>
</evidence>
<feature type="transmembrane region" description="Helical" evidence="5">
    <location>
        <begin position="69"/>
        <end position="90"/>
    </location>
</feature>
<dbReference type="PROSITE" id="PS00041">
    <property type="entry name" value="HTH_ARAC_FAMILY_1"/>
    <property type="match status" value="1"/>
</dbReference>
<dbReference type="Gene3D" id="1.10.10.60">
    <property type="entry name" value="Homeodomain-like"/>
    <property type="match status" value="2"/>
</dbReference>
<dbReference type="GO" id="GO:0043565">
    <property type="term" value="F:sequence-specific DNA binding"/>
    <property type="evidence" value="ECO:0007669"/>
    <property type="project" value="InterPro"/>
</dbReference>
<reference evidence="7 8" key="1">
    <citation type="submission" date="2018-03" db="EMBL/GenBank/DDBJ databases">
        <authorList>
            <person name="Keele B.F."/>
        </authorList>
    </citation>
    <scope>NUCLEOTIDE SEQUENCE [LARGE SCALE GENOMIC DNA]</scope>
    <source>
        <strain evidence="7 8">CECT 8599</strain>
    </source>
</reference>
<accession>A0A2R8BIE9</accession>
<feature type="transmembrane region" description="Helical" evidence="5">
    <location>
        <begin position="102"/>
        <end position="123"/>
    </location>
</feature>
<evidence type="ECO:0000313" key="7">
    <source>
        <dbReference type="EMBL" id="SPH22802.1"/>
    </source>
</evidence>
<dbReference type="InterPro" id="IPR018062">
    <property type="entry name" value="HTH_AraC-typ_CS"/>
</dbReference>
<keyword evidence="8" id="KW-1185">Reference proteome</keyword>
<keyword evidence="5" id="KW-0472">Membrane</keyword>
<keyword evidence="3" id="KW-0804">Transcription</keyword>
<dbReference type="PROSITE" id="PS01124">
    <property type="entry name" value="HTH_ARAC_FAMILY_2"/>
    <property type="match status" value="1"/>
</dbReference>
<evidence type="ECO:0000259" key="6">
    <source>
        <dbReference type="PROSITE" id="PS01124"/>
    </source>
</evidence>
<keyword evidence="5" id="KW-1133">Transmembrane helix</keyword>
<dbReference type="OrthoDB" id="345413at2"/>
<dbReference type="PANTHER" id="PTHR43280">
    <property type="entry name" value="ARAC-FAMILY TRANSCRIPTIONAL REGULATOR"/>
    <property type="match status" value="1"/>
</dbReference>
<proteinExistence type="predicted"/>
<gene>
    <name evidence="7" type="primary">araC_2</name>
    <name evidence="7" type="ORF">ASD8599_03549</name>
</gene>
<evidence type="ECO:0000256" key="3">
    <source>
        <dbReference type="ARBA" id="ARBA00023163"/>
    </source>
</evidence>
<name>A0A2R8BIE9_9RHOB</name>
<dbReference type="SMART" id="SM00342">
    <property type="entry name" value="HTH_ARAC"/>
    <property type="match status" value="1"/>
</dbReference>
<dbReference type="GO" id="GO:0003700">
    <property type="term" value="F:DNA-binding transcription factor activity"/>
    <property type="evidence" value="ECO:0007669"/>
    <property type="project" value="InterPro"/>
</dbReference>
<keyword evidence="1" id="KW-0805">Transcription regulation</keyword>
<feature type="transmembrane region" description="Helical" evidence="5">
    <location>
        <begin position="189"/>
        <end position="209"/>
    </location>
</feature>
<evidence type="ECO:0000256" key="2">
    <source>
        <dbReference type="ARBA" id="ARBA00023125"/>
    </source>
</evidence>
<keyword evidence="2" id="KW-0238">DNA-binding</keyword>
<dbReference type="Pfam" id="PF12833">
    <property type="entry name" value="HTH_18"/>
    <property type="match status" value="1"/>
</dbReference>
<feature type="region of interest" description="Disordered" evidence="4">
    <location>
        <begin position="375"/>
        <end position="398"/>
    </location>
</feature>
<feature type="transmembrane region" description="Helical" evidence="5">
    <location>
        <begin position="37"/>
        <end position="57"/>
    </location>
</feature>
<keyword evidence="5" id="KW-0812">Transmembrane</keyword>
<sequence length="398" mass="44652">MNDLVNETVAIATLAIALFGVAFCLMQRHFKRTYRSFALWLCVIALNNIPSAFVRLLDATQIPQTHMLLVVLNLASALCFTPFLWFYVFTLTSTSQSRPNRLFAHMLLPLLAVIAGLAVAWLPADLQAGVFDDDLILSLGWPVVFIVVIGLLELAIHVQIAVYLFWIIRRLVQYRQRLKDVYASTEQTELNWIFMIGTLALLFWVAQILDLNNVLGLWPNALPTAFFSVLGLAVFLTITLWGLRQQPGLVPDTPQGQADSGEDAKYEKSALSPEASARIARKLKVAMEVDHLHNNPNLSLWDLARHVGASPNYISQTLNEALGENFFDFVNRHRIKDAMHLLVQTNEPIQSITYDVGFNARSSFYTAFKKVTGQTPSAYRKSNPRGLQPQEGNTSTIH</sequence>
<feature type="transmembrane region" description="Helical" evidence="5">
    <location>
        <begin position="221"/>
        <end position="243"/>
    </location>
</feature>
<feature type="transmembrane region" description="Helical" evidence="5">
    <location>
        <begin position="6"/>
        <end position="25"/>
    </location>
</feature>
<dbReference type="PANTHER" id="PTHR43280:SF29">
    <property type="entry name" value="ARAC-FAMILY TRANSCRIPTIONAL REGULATOR"/>
    <property type="match status" value="1"/>
</dbReference>
<feature type="transmembrane region" description="Helical" evidence="5">
    <location>
        <begin position="143"/>
        <end position="168"/>
    </location>
</feature>
<dbReference type="InterPro" id="IPR018060">
    <property type="entry name" value="HTH_AraC"/>
</dbReference>
<dbReference type="AlphaFoldDB" id="A0A2R8BIE9"/>
<dbReference type="InterPro" id="IPR009057">
    <property type="entry name" value="Homeodomain-like_sf"/>
</dbReference>
<evidence type="ECO:0000256" key="5">
    <source>
        <dbReference type="SAM" id="Phobius"/>
    </source>
</evidence>
<organism evidence="7 8">
    <name type="scientific">Ascidiaceihabitans donghaensis</name>
    <dbReference type="NCBI Taxonomy" id="1510460"/>
    <lineage>
        <taxon>Bacteria</taxon>
        <taxon>Pseudomonadati</taxon>
        <taxon>Pseudomonadota</taxon>
        <taxon>Alphaproteobacteria</taxon>
        <taxon>Rhodobacterales</taxon>
        <taxon>Paracoccaceae</taxon>
        <taxon>Ascidiaceihabitans</taxon>
    </lineage>
</organism>
<dbReference type="EMBL" id="OMOR01000001">
    <property type="protein sequence ID" value="SPH22802.1"/>
    <property type="molecule type" value="Genomic_DNA"/>
</dbReference>
<protein>
    <submittedName>
        <fullName evidence="7">Arabinose operon regulatory protein</fullName>
    </submittedName>
</protein>
<dbReference type="SUPFAM" id="SSF46689">
    <property type="entry name" value="Homeodomain-like"/>
    <property type="match status" value="1"/>
</dbReference>
<evidence type="ECO:0000256" key="1">
    <source>
        <dbReference type="ARBA" id="ARBA00023015"/>
    </source>
</evidence>
<dbReference type="Proteomes" id="UP000244880">
    <property type="component" value="Unassembled WGS sequence"/>
</dbReference>
<dbReference type="RefSeq" id="WP_108829705.1">
    <property type="nucleotide sequence ID" value="NZ_OMOR01000001.1"/>
</dbReference>
<feature type="domain" description="HTH araC/xylS-type" evidence="6">
    <location>
        <begin position="281"/>
        <end position="382"/>
    </location>
</feature>